<dbReference type="GO" id="GO:0016810">
    <property type="term" value="F:hydrolase activity, acting on carbon-nitrogen (but not peptide) bonds"/>
    <property type="evidence" value="ECO:0007669"/>
    <property type="project" value="InterPro"/>
</dbReference>
<evidence type="ECO:0000256" key="5">
    <source>
        <dbReference type="ARBA" id="ARBA00023288"/>
    </source>
</evidence>
<dbReference type="PROSITE" id="PS51677">
    <property type="entry name" value="NODB"/>
    <property type="match status" value="1"/>
</dbReference>
<dbReference type="Gene3D" id="3.20.20.370">
    <property type="entry name" value="Glycoside hydrolase/deacetylase"/>
    <property type="match status" value="1"/>
</dbReference>
<dbReference type="InterPro" id="IPR011330">
    <property type="entry name" value="Glyco_hydro/deAcase_b/a-brl"/>
</dbReference>
<dbReference type="GO" id="GO:0098552">
    <property type="term" value="C:side of membrane"/>
    <property type="evidence" value="ECO:0007669"/>
    <property type="project" value="UniProtKB-KW"/>
</dbReference>
<keyword evidence="5" id="KW-0449">Lipoprotein</keyword>
<dbReference type="PANTHER" id="PTHR43123">
    <property type="entry name" value="POLYSACCHARIDE DEACETYLASE-RELATED"/>
    <property type="match status" value="1"/>
</dbReference>
<keyword evidence="2" id="KW-1003">Cell membrane</keyword>
<evidence type="ECO:0000256" key="2">
    <source>
        <dbReference type="ARBA" id="ARBA00022475"/>
    </source>
</evidence>
<sequence>MDCPPFLPQRDFIGYGLDTPRNCWPNGAKIAISFVVNFEEGGESTLANGDEHSEGYLHEAFHKTPYRGKRDQQLETMFEYGTRQGLPRIIRLFERYGYKFTTFAVARALELAPQYATLLPELGHEIASHGYRYRSYTDMSPEEEVKHISDAIDTLRRLTNDPKAPAGWYFGRGSSQAKRLIAREHHKRGLPLLYSSDSFADELPFWVESPLVDEGEKDDGLLIIPYSLDCDDHRFLCQGSGWSTSDDFYWHLKETFDYLYQEGSEGRPKMMTIGFAEYISQKPDVWIARRDEIAKHWKEKYPYNAPLREHR</sequence>
<evidence type="ECO:0000256" key="1">
    <source>
        <dbReference type="ARBA" id="ARBA00004609"/>
    </source>
</evidence>
<proteinExistence type="predicted"/>
<evidence type="ECO:0000256" key="6">
    <source>
        <dbReference type="ARBA" id="ARBA00023316"/>
    </source>
</evidence>
<dbReference type="Proteomes" id="UP001383192">
    <property type="component" value="Unassembled WGS sequence"/>
</dbReference>
<organism evidence="8 9">
    <name type="scientific">Paramarasmius palmivorus</name>
    <dbReference type="NCBI Taxonomy" id="297713"/>
    <lineage>
        <taxon>Eukaryota</taxon>
        <taxon>Fungi</taxon>
        <taxon>Dikarya</taxon>
        <taxon>Basidiomycota</taxon>
        <taxon>Agaricomycotina</taxon>
        <taxon>Agaricomycetes</taxon>
        <taxon>Agaricomycetidae</taxon>
        <taxon>Agaricales</taxon>
        <taxon>Marasmiineae</taxon>
        <taxon>Marasmiaceae</taxon>
        <taxon>Paramarasmius</taxon>
    </lineage>
</organism>
<comment type="subcellular location">
    <subcellularLocation>
        <location evidence="1">Cell membrane</location>
        <topology evidence="1">Lipid-anchor</topology>
        <topology evidence="1">GPI-anchor</topology>
    </subcellularLocation>
</comment>
<dbReference type="EMBL" id="JAYKXP010000114">
    <property type="protein sequence ID" value="KAK7025459.1"/>
    <property type="molecule type" value="Genomic_DNA"/>
</dbReference>
<keyword evidence="9" id="KW-1185">Reference proteome</keyword>
<dbReference type="GO" id="GO:0005975">
    <property type="term" value="P:carbohydrate metabolic process"/>
    <property type="evidence" value="ECO:0007669"/>
    <property type="project" value="InterPro"/>
</dbReference>
<dbReference type="GO" id="GO:0005886">
    <property type="term" value="C:plasma membrane"/>
    <property type="evidence" value="ECO:0007669"/>
    <property type="project" value="UniProtKB-SubCell"/>
</dbReference>
<evidence type="ECO:0000256" key="3">
    <source>
        <dbReference type="ARBA" id="ARBA00022622"/>
    </source>
</evidence>
<keyword evidence="6" id="KW-0961">Cell wall biogenesis/degradation</keyword>
<dbReference type="InterPro" id="IPR002509">
    <property type="entry name" value="NODB_dom"/>
</dbReference>
<reference evidence="8 9" key="1">
    <citation type="submission" date="2024-01" db="EMBL/GenBank/DDBJ databases">
        <title>A draft genome for a cacao thread blight-causing isolate of Paramarasmius palmivorus.</title>
        <authorList>
            <person name="Baruah I.K."/>
            <person name="Bukari Y."/>
            <person name="Amoako-Attah I."/>
            <person name="Meinhardt L.W."/>
            <person name="Bailey B.A."/>
            <person name="Cohen S.P."/>
        </authorList>
    </citation>
    <scope>NUCLEOTIDE SEQUENCE [LARGE SCALE GENOMIC DNA]</scope>
    <source>
        <strain evidence="8 9">GH-12</strain>
    </source>
</reference>
<keyword evidence="3" id="KW-0336">GPI-anchor</keyword>
<dbReference type="AlphaFoldDB" id="A0AAW0BGV9"/>
<evidence type="ECO:0000313" key="8">
    <source>
        <dbReference type="EMBL" id="KAK7025459.1"/>
    </source>
</evidence>
<keyword evidence="3" id="KW-0325">Glycoprotein</keyword>
<protein>
    <recommendedName>
        <fullName evidence="7">NodB homology domain-containing protein</fullName>
    </recommendedName>
</protein>
<dbReference type="PANTHER" id="PTHR43123:SF1">
    <property type="entry name" value="POLYSACCHARIDE DEACETYLASE-RELATED"/>
    <property type="match status" value="1"/>
</dbReference>
<comment type="caution">
    <text evidence="8">The sequence shown here is derived from an EMBL/GenBank/DDBJ whole genome shotgun (WGS) entry which is preliminary data.</text>
</comment>
<gene>
    <name evidence="8" type="ORF">VNI00_015987</name>
</gene>
<name>A0AAW0BGV9_9AGAR</name>
<evidence type="ECO:0000256" key="4">
    <source>
        <dbReference type="ARBA" id="ARBA00023136"/>
    </source>
</evidence>
<evidence type="ECO:0000313" key="9">
    <source>
        <dbReference type="Proteomes" id="UP001383192"/>
    </source>
</evidence>
<dbReference type="GO" id="GO:0071555">
    <property type="term" value="P:cell wall organization"/>
    <property type="evidence" value="ECO:0007669"/>
    <property type="project" value="UniProtKB-KW"/>
</dbReference>
<dbReference type="SUPFAM" id="SSF88713">
    <property type="entry name" value="Glycoside hydrolase/deacetylase"/>
    <property type="match status" value="1"/>
</dbReference>
<keyword evidence="4" id="KW-0472">Membrane</keyword>
<feature type="domain" description="NodB homology" evidence="7">
    <location>
        <begin position="72"/>
        <end position="311"/>
    </location>
</feature>
<evidence type="ECO:0000259" key="7">
    <source>
        <dbReference type="PROSITE" id="PS51677"/>
    </source>
</evidence>
<accession>A0AAW0BGV9</accession>
<dbReference type="Pfam" id="PF01522">
    <property type="entry name" value="Polysacc_deac_1"/>
    <property type="match status" value="1"/>
</dbReference>